<comment type="caution">
    <text evidence="2">The sequence shown here is derived from an EMBL/GenBank/DDBJ whole genome shotgun (WGS) entry which is preliminary data.</text>
</comment>
<dbReference type="AlphaFoldDB" id="A0A9D4BGE5"/>
<reference evidence="2" key="1">
    <citation type="journal article" date="2019" name="bioRxiv">
        <title>The Genome of the Zebra Mussel, Dreissena polymorpha: A Resource for Invasive Species Research.</title>
        <authorList>
            <person name="McCartney M.A."/>
            <person name="Auch B."/>
            <person name="Kono T."/>
            <person name="Mallez S."/>
            <person name="Zhang Y."/>
            <person name="Obille A."/>
            <person name="Becker A."/>
            <person name="Abrahante J.E."/>
            <person name="Garbe J."/>
            <person name="Badalamenti J.P."/>
            <person name="Herman A."/>
            <person name="Mangelson H."/>
            <person name="Liachko I."/>
            <person name="Sullivan S."/>
            <person name="Sone E.D."/>
            <person name="Koren S."/>
            <person name="Silverstein K.A.T."/>
            <person name="Beckman K.B."/>
            <person name="Gohl D.M."/>
        </authorList>
    </citation>
    <scope>NUCLEOTIDE SEQUENCE</scope>
    <source>
        <strain evidence="2">Duluth1</strain>
        <tissue evidence="2">Whole animal</tissue>
    </source>
</reference>
<accession>A0A9D4BGE5</accession>
<reference evidence="2" key="2">
    <citation type="submission" date="2020-11" db="EMBL/GenBank/DDBJ databases">
        <authorList>
            <person name="McCartney M.A."/>
            <person name="Auch B."/>
            <person name="Kono T."/>
            <person name="Mallez S."/>
            <person name="Becker A."/>
            <person name="Gohl D.M."/>
            <person name="Silverstein K.A.T."/>
            <person name="Koren S."/>
            <person name="Bechman K.B."/>
            <person name="Herman A."/>
            <person name="Abrahante J.E."/>
            <person name="Garbe J."/>
        </authorList>
    </citation>
    <scope>NUCLEOTIDE SEQUENCE</scope>
    <source>
        <strain evidence="2">Duluth1</strain>
        <tissue evidence="2">Whole animal</tissue>
    </source>
</reference>
<keyword evidence="3" id="KW-1185">Reference proteome</keyword>
<evidence type="ECO:0000313" key="3">
    <source>
        <dbReference type="Proteomes" id="UP000828390"/>
    </source>
</evidence>
<feature type="compositionally biased region" description="Basic and acidic residues" evidence="1">
    <location>
        <begin position="1"/>
        <end position="19"/>
    </location>
</feature>
<evidence type="ECO:0000256" key="1">
    <source>
        <dbReference type="SAM" id="MobiDB-lite"/>
    </source>
</evidence>
<protein>
    <submittedName>
        <fullName evidence="2">Uncharacterized protein</fullName>
    </submittedName>
</protein>
<feature type="compositionally biased region" description="Polar residues" evidence="1">
    <location>
        <begin position="23"/>
        <end position="38"/>
    </location>
</feature>
<sequence>MPDKLNSEAIESERNDKSDIPGLSSNWARSSGVKSTESISDTVISTNIRSQA</sequence>
<dbReference type="EMBL" id="JAIWYP010000016">
    <property type="protein sequence ID" value="KAH3694102.1"/>
    <property type="molecule type" value="Genomic_DNA"/>
</dbReference>
<proteinExistence type="predicted"/>
<evidence type="ECO:0000313" key="2">
    <source>
        <dbReference type="EMBL" id="KAH3694102.1"/>
    </source>
</evidence>
<dbReference type="Proteomes" id="UP000828390">
    <property type="component" value="Unassembled WGS sequence"/>
</dbReference>
<feature type="region of interest" description="Disordered" evidence="1">
    <location>
        <begin position="1"/>
        <end position="38"/>
    </location>
</feature>
<gene>
    <name evidence="2" type="ORF">DPMN_081541</name>
</gene>
<organism evidence="2 3">
    <name type="scientific">Dreissena polymorpha</name>
    <name type="common">Zebra mussel</name>
    <name type="synonym">Mytilus polymorpha</name>
    <dbReference type="NCBI Taxonomy" id="45954"/>
    <lineage>
        <taxon>Eukaryota</taxon>
        <taxon>Metazoa</taxon>
        <taxon>Spiralia</taxon>
        <taxon>Lophotrochozoa</taxon>
        <taxon>Mollusca</taxon>
        <taxon>Bivalvia</taxon>
        <taxon>Autobranchia</taxon>
        <taxon>Heteroconchia</taxon>
        <taxon>Euheterodonta</taxon>
        <taxon>Imparidentia</taxon>
        <taxon>Neoheterodontei</taxon>
        <taxon>Myida</taxon>
        <taxon>Dreissenoidea</taxon>
        <taxon>Dreissenidae</taxon>
        <taxon>Dreissena</taxon>
    </lineage>
</organism>
<name>A0A9D4BGE5_DREPO</name>